<dbReference type="SUPFAM" id="SSF56112">
    <property type="entry name" value="Protein kinase-like (PK-like)"/>
    <property type="match status" value="1"/>
</dbReference>
<dbReference type="EMBL" id="JMKJ01000009">
    <property type="protein sequence ID" value="KGG53161.1"/>
    <property type="molecule type" value="Genomic_DNA"/>
</dbReference>
<keyword evidence="5" id="KW-0067">ATP-binding</keyword>
<keyword evidence="2" id="KW-0808">Transferase</keyword>
<comment type="caution">
    <text evidence="7">The sequence shown here is derived from an EMBL/GenBank/DDBJ whole genome shotgun (WGS) entry which is preliminary data.</text>
</comment>
<evidence type="ECO:0000259" key="6">
    <source>
        <dbReference type="PROSITE" id="PS50011"/>
    </source>
</evidence>
<evidence type="ECO:0000256" key="4">
    <source>
        <dbReference type="ARBA" id="ARBA00022777"/>
    </source>
</evidence>
<accession>A0A098VZH6</accession>
<keyword evidence="1" id="KW-0723">Serine/threonine-protein kinase</keyword>
<dbReference type="RefSeq" id="XP_013239597.1">
    <property type="nucleotide sequence ID" value="XM_013384143.1"/>
</dbReference>
<dbReference type="OrthoDB" id="9332038at2759"/>
<organism evidence="7 8">
    <name type="scientific">Mitosporidium daphniae</name>
    <dbReference type="NCBI Taxonomy" id="1485682"/>
    <lineage>
        <taxon>Eukaryota</taxon>
        <taxon>Fungi</taxon>
        <taxon>Fungi incertae sedis</taxon>
        <taxon>Microsporidia</taxon>
        <taxon>Mitosporidium</taxon>
    </lineage>
</organism>
<evidence type="ECO:0000313" key="8">
    <source>
        <dbReference type="Proteomes" id="UP000029725"/>
    </source>
</evidence>
<dbReference type="GO" id="GO:0005524">
    <property type="term" value="F:ATP binding"/>
    <property type="evidence" value="ECO:0007669"/>
    <property type="project" value="UniProtKB-KW"/>
</dbReference>
<feature type="domain" description="Protein kinase" evidence="6">
    <location>
        <begin position="1"/>
        <end position="153"/>
    </location>
</feature>
<dbReference type="PANTHER" id="PTHR24058:SF103">
    <property type="entry name" value="SERINE_THREONINE-PROTEIN KINASE PRP4 HOMOLOG"/>
    <property type="match status" value="1"/>
</dbReference>
<evidence type="ECO:0000256" key="3">
    <source>
        <dbReference type="ARBA" id="ARBA00022741"/>
    </source>
</evidence>
<evidence type="ECO:0000256" key="2">
    <source>
        <dbReference type="ARBA" id="ARBA00022679"/>
    </source>
</evidence>
<reference evidence="7 8" key="1">
    <citation type="submission" date="2014-04" db="EMBL/GenBank/DDBJ databases">
        <title>A new species of microsporidia sheds light on the evolution of extreme parasitism.</title>
        <authorList>
            <person name="Haag K.L."/>
            <person name="James T.Y."/>
            <person name="Larsson R."/>
            <person name="Schaer T.M."/>
            <person name="Refardt D."/>
            <person name="Pombert J.-F."/>
            <person name="Ebert D."/>
        </authorList>
    </citation>
    <scope>NUCLEOTIDE SEQUENCE [LARGE SCALE GENOMIC DNA]</scope>
    <source>
        <strain evidence="7 8">UGP3</strain>
        <tissue evidence="7">Spores</tissue>
    </source>
</reference>
<dbReference type="InterPro" id="IPR011009">
    <property type="entry name" value="Kinase-like_dom_sf"/>
</dbReference>
<keyword evidence="3" id="KW-0547">Nucleotide-binding</keyword>
<dbReference type="InterPro" id="IPR050494">
    <property type="entry name" value="Ser_Thr_dual-spec_kinase"/>
</dbReference>
<gene>
    <name evidence="7" type="ORF">DI09_108p50</name>
</gene>
<keyword evidence="8" id="KW-1185">Reference proteome</keyword>
<dbReference type="VEuPathDB" id="MicrosporidiaDB:DI09_108p50"/>
<dbReference type="GO" id="GO:0004674">
    <property type="term" value="F:protein serine/threonine kinase activity"/>
    <property type="evidence" value="ECO:0007669"/>
    <property type="project" value="UniProtKB-KW"/>
</dbReference>
<protein>
    <recommendedName>
        <fullName evidence="6">Protein kinase domain-containing protein</fullName>
    </recommendedName>
</protein>
<dbReference type="AlphaFoldDB" id="A0A098VZH6"/>
<dbReference type="PANTHER" id="PTHR24058">
    <property type="entry name" value="DUAL SPECIFICITY PROTEIN KINASE"/>
    <property type="match status" value="1"/>
</dbReference>
<dbReference type="Pfam" id="PF00069">
    <property type="entry name" value="Pkinase"/>
    <property type="match status" value="1"/>
</dbReference>
<dbReference type="Gene3D" id="1.10.510.10">
    <property type="entry name" value="Transferase(Phosphotransferase) domain 1"/>
    <property type="match status" value="1"/>
</dbReference>
<evidence type="ECO:0000313" key="7">
    <source>
        <dbReference type="EMBL" id="KGG53161.1"/>
    </source>
</evidence>
<sequence>MLVLGRVPLDNKLDLWSLGCTVYELFTGSILFSGNCNNDMLSWMMAYRGKFAPKMLRRCVNAPEHFNESEQWAYLHQVQDSVTRSKVIRVEYPAQLPTLDIKKSLLACVKLEGSFNESQSDMINLFADFLEKILTLNPEQRITVEEALKHPFIAHIS</sequence>
<dbReference type="PROSITE" id="PS50011">
    <property type="entry name" value="PROTEIN_KINASE_DOM"/>
    <property type="match status" value="1"/>
</dbReference>
<dbReference type="GeneID" id="25257953"/>
<evidence type="ECO:0000256" key="1">
    <source>
        <dbReference type="ARBA" id="ARBA00022527"/>
    </source>
</evidence>
<keyword evidence="4" id="KW-0418">Kinase</keyword>
<evidence type="ECO:0000256" key="5">
    <source>
        <dbReference type="ARBA" id="ARBA00022840"/>
    </source>
</evidence>
<dbReference type="Proteomes" id="UP000029725">
    <property type="component" value="Unassembled WGS sequence"/>
</dbReference>
<dbReference type="InterPro" id="IPR000719">
    <property type="entry name" value="Prot_kinase_dom"/>
</dbReference>
<dbReference type="HOGENOM" id="CLU_141759_0_0_1"/>
<name>A0A098VZH6_9MICR</name>
<proteinExistence type="predicted"/>